<evidence type="ECO:0000313" key="8">
    <source>
        <dbReference type="EMBL" id="SHF43000.1"/>
    </source>
</evidence>
<evidence type="ECO:0000256" key="1">
    <source>
        <dbReference type="ARBA" id="ARBA00001298"/>
    </source>
</evidence>
<dbReference type="EMBL" id="FQUM01000005">
    <property type="protein sequence ID" value="SHF43000.1"/>
    <property type="molecule type" value="Genomic_DNA"/>
</dbReference>
<dbReference type="RefSeq" id="WP_073002049.1">
    <property type="nucleotide sequence ID" value="NZ_FQUM01000005.1"/>
</dbReference>
<dbReference type="GO" id="GO:0019305">
    <property type="term" value="P:dTDP-rhamnose biosynthetic process"/>
    <property type="evidence" value="ECO:0007669"/>
    <property type="project" value="UniProtKB-UniRule"/>
</dbReference>
<comment type="catalytic activity">
    <reaction evidence="1 7">
        <text>dTDP-4-dehydro-6-deoxy-alpha-D-glucose = dTDP-4-dehydro-beta-L-rhamnose</text>
        <dbReference type="Rhea" id="RHEA:16969"/>
        <dbReference type="ChEBI" id="CHEBI:57649"/>
        <dbReference type="ChEBI" id="CHEBI:62830"/>
        <dbReference type="EC" id="5.1.3.13"/>
    </reaction>
</comment>
<comment type="subunit">
    <text evidence="7">Homodimer.</text>
</comment>
<dbReference type="PANTHER" id="PTHR21047:SF2">
    <property type="entry name" value="THYMIDINE DIPHOSPHO-4-KETO-RHAMNOSE 3,5-EPIMERASE"/>
    <property type="match status" value="1"/>
</dbReference>
<name>A0A1M5BKW0_9BACT</name>
<dbReference type="PANTHER" id="PTHR21047">
    <property type="entry name" value="DTDP-6-DEOXY-D-GLUCOSE-3,5 EPIMERASE"/>
    <property type="match status" value="1"/>
</dbReference>
<evidence type="ECO:0000256" key="5">
    <source>
        <dbReference type="PIRSR" id="PIRSR600888-1"/>
    </source>
</evidence>
<evidence type="ECO:0000256" key="3">
    <source>
        <dbReference type="ARBA" id="ARBA00012098"/>
    </source>
</evidence>
<dbReference type="OrthoDB" id="9800680at2"/>
<dbReference type="STRING" id="1484053.SAMN05444274_105188"/>
<dbReference type="Pfam" id="PF00908">
    <property type="entry name" value="dTDP_sugar_isom"/>
    <property type="match status" value="1"/>
</dbReference>
<evidence type="ECO:0000256" key="4">
    <source>
        <dbReference type="ARBA" id="ARBA00019595"/>
    </source>
</evidence>
<feature type="active site" description="Proton acceptor" evidence="5">
    <location>
        <position position="62"/>
    </location>
</feature>
<dbReference type="NCBIfam" id="TIGR01221">
    <property type="entry name" value="rmlC"/>
    <property type="match status" value="1"/>
</dbReference>
<feature type="site" description="Participates in a stacking interaction with the thymidine ring of dTDP-4-oxo-6-deoxyglucose" evidence="6">
    <location>
        <position position="138"/>
    </location>
</feature>
<sequence length="177" mass="20479">MIFEETKLKGAYIIKIEKLEDERGFFGRSWCAKEMKKHGLNAGISQANVSFNKLKGTLRGMHFQKAPHQEAKLVRCSRGSIFDVIIDLRKNSPTFKQWIGVELTQDNYKMLYVPEDFAHGFITLEDNCEISYQMSEFYVPGAGETIRWNDPLFNIQWPLTPTVMSEKDKSQSDFNLN</sequence>
<evidence type="ECO:0000313" key="9">
    <source>
        <dbReference type="Proteomes" id="UP000184164"/>
    </source>
</evidence>
<comment type="similarity">
    <text evidence="7">Belongs to the dTDP-4-dehydrorhamnose 3,5-epimerase family.</text>
</comment>
<dbReference type="SUPFAM" id="SSF51182">
    <property type="entry name" value="RmlC-like cupins"/>
    <property type="match status" value="1"/>
</dbReference>
<organism evidence="8 9">
    <name type="scientific">Mariniphaga anaerophila</name>
    <dbReference type="NCBI Taxonomy" id="1484053"/>
    <lineage>
        <taxon>Bacteria</taxon>
        <taxon>Pseudomonadati</taxon>
        <taxon>Bacteroidota</taxon>
        <taxon>Bacteroidia</taxon>
        <taxon>Marinilabiliales</taxon>
        <taxon>Prolixibacteraceae</taxon>
        <taxon>Mariniphaga</taxon>
    </lineage>
</organism>
<dbReference type="InterPro" id="IPR011051">
    <property type="entry name" value="RmlC_Cupin_sf"/>
</dbReference>
<gene>
    <name evidence="8" type="ORF">SAMN05444274_105188</name>
</gene>
<dbReference type="Gene3D" id="2.60.120.10">
    <property type="entry name" value="Jelly Rolls"/>
    <property type="match status" value="1"/>
</dbReference>
<keyword evidence="7" id="KW-0413">Isomerase</keyword>
<dbReference type="GO" id="GO:0005829">
    <property type="term" value="C:cytosol"/>
    <property type="evidence" value="ECO:0007669"/>
    <property type="project" value="TreeGrafter"/>
</dbReference>
<dbReference type="CDD" id="cd00438">
    <property type="entry name" value="cupin_RmlC"/>
    <property type="match status" value="1"/>
</dbReference>
<protein>
    <recommendedName>
        <fullName evidence="4 7">dTDP-4-dehydrorhamnose 3,5-epimerase</fullName>
        <ecNumber evidence="3 7">5.1.3.13</ecNumber>
    </recommendedName>
    <alternativeName>
        <fullName evidence="7">Thymidine diphospho-4-keto-rhamnose 3,5-epimerase</fullName>
    </alternativeName>
</protein>
<dbReference type="Proteomes" id="UP000184164">
    <property type="component" value="Unassembled WGS sequence"/>
</dbReference>
<comment type="pathway">
    <text evidence="7">Carbohydrate biosynthesis; dTDP-L-rhamnose biosynthesis.</text>
</comment>
<dbReference type="UniPathway" id="UPA00124"/>
<comment type="function">
    <text evidence="2 7">Catalyzes the epimerization of the C3' and C5'positions of dTDP-6-deoxy-D-xylo-4-hexulose, forming dTDP-6-deoxy-L-lyxo-4-hexulose.</text>
</comment>
<dbReference type="GO" id="GO:0008830">
    <property type="term" value="F:dTDP-4-dehydrorhamnose 3,5-epimerase activity"/>
    <property type="evidence" value="ECO:0007669"/>
    <property type="project" value="UniProtKB-UniRule"/>
</dbReference>
<accession>A0A1M5BKW0</accession>
<proteinExistence type="inferred from homology"/>
<evidence type="ECO:0000256" key="6">
    <source>
        <dbReference type="PIRSR" id="PIRSR600888-3"/>
    </source>
</evidence>
<evidence type="ECO:0000256" key="7">
    <source>
        <dbReference type="RuleBase" id="RU364069"/>
    </source>
</evidence>
<keyword evidence="9" id="KW-1185">Reference proteome</keyword>
<dbReference type="EC" id="5.1.3.13" evidence="3 7"/>
<dbReference type="GO" id="GO:0000271">
    <property type="term" value="P:polysaccharide biosynthetic process"/>
    <property type="evidence" value="ECO:0007669"/>
    <property type="project" value="TreeGrafter"/>
</dbReference>
<dbReference type="AlphaFoldDB" id="A0A1M5BKW0"/>
<dbReference type="InterPro" id="IPR014710">
    <property type="entry name" value="RmlC-like_jellyroll"/>
</dbReference>
<reference evidence="8 9" key="1">
    <citation type="submission" date="2016-11" db="EMBL/GenBank/DDBJ databases">
        <authorList>
            <person name="Jaros S."/>
            <person name="Januszkiewicz K."/>
            <person name="Wedrychowicz H."/>
        </authorList>
    </citation>
    <scope>NUCLEOTIDE SEQUENCE [LARGE SCALE GENOMIC DNA]</scope>
    <source>
        <strain evidence="8 9">DSM 26910</strain>
    </source>
</reference>
<dbReference type="InterPro" id="IPR000888">
    <property type="entry name" value="RmlC-like"/>
</dbReference>
<evidence type="ECO:0000256" key="2">
    <source>
        <dbReference type="ARBA" id="ARBA00001997"/>
    </source>
</evidence>
<feature type="active site" description="Proton donor" evidence="5">
    <location>
        <position position="132"/>
    </location>
</feature>